<keyword evidence="2" id="KW-0614">Plasmid</keyword>
<proteinExistence type="predicted"/>
<evidence type="ECO:0000313" key="2">
    <source>
        <dbReference type="EMBL" id="AAT35198.1"/>
    </source>
</evidence>
<accession>Q6J2C3</accession>
<feature type="compositionally biased region" description="Basic and acidic residues" evidence="1">
    <location>
        <begin position="45"/>
        <end position="55"/>
    </location>
</feature>
<reference evidence="2" key="1">
    <citation type="journal article" date="2004" name="J. Bacteriol.">
        <title>Nucleotide sequence and evolution of the five-plasmid complement of the phytopathogen Pseudomonas syringae pv. maculicola ES4326.</title>
        <authorList>
            <person name="Stavrinides J."/>
            <person name="Guttman D.S."/>
        </authorList>
    </citation>
    <scope>NUCLEOTIDE SEQUENCE</scope>
    <source>
        <strain evidence="2">ES4326</strain>
        <plasmid evidence="2">pPMA4326D</plasmid>
    </source>
</reference>
<dbReference type="RefSeq" id="WP_007247702.1">
    <property type="nucleotide sequence ID" value="NC_005920.1"/>
</dbReference>
<geneLocation type="plasmid" evidence="2">
    <name>pPMA4326D</name>
</geneLocation>
<name>Q6J2C3_PSEYM</name>
<organism evidence="2">
    <name type="scientific">Pseudomonas syringae pv. maculicola</name>
    <dbReference type="NCBI Taxonomy" id="59511"/>
    <lineage>
        <taxon>Bacteria</taxon>
        <taxon>Pseudomonadati</taxon>
        <taxon>Pseudomonadota</taxon>
        <taxon>Gammaproteobacteria</taxon>
        <taxon>Pseudomonadales</taxon>
        <taxon>Pseudomonadaceae</taxon>
        <taxon>Pseudomonas</taxon>
    </lineage>
</organism>
<feature type="region of interest" description="Disordered" evidence="1">
    <location>
        <begin position="18"/>
        <end position="114"/>
    </location>
</feature>
<gene>
    <name evidence="2" type="ORF">PMA4326D02</name>
</gene>
<feature type="compositionally biased region" description="Basic and acidic residues" evidence="1">
    <location>
        <begin position="85"/>
        <end position="111"/>
    </location>
</feature>
<sequence length="140" mass="15334">MKDPNDKSTIDGFASLLRELDEHPAESKPAVRPGVSLSDLAMLIDHVEGQLRDMPPEPSQEPKTPRKRAPGAGRKPKGEVAATPAERKRASRERQRLQREAETQRLADIRAGKPVSSLLIDLDTGFADLLRDRAQGKPGA</sequence>
<dbReference type="EMBL" id="AY603981">
    <property type="protein sequence ID" value="AAT35198.1"/>
    <property type="molecule type" value="Genomic_DNA"/>
</dbReference>
<protein>
    <submittedName>
        <fullName evidence="2">Uncharacterized protein</fullName>
    </submittedName>
</protein>
<evidence type="ECO:0000256" key="1">
    <source>
        <dbReference type="SAM" id="MobiDB-lite"/>
    </source>
</evidence>
<dbReference type="AlphaFoldDB" id="Q6J2C3"/>